<reference evidence="1 2" key="1">
    <citation type="submission" date="2019-07" db="EMBL/GenBank/DDBJ databases">
        <authorList>
            <person name="Kim J."/>
        </authorList>
    </citation>
    <scope>NUCLEOTIDE SEQUENCE [LARGE SCALE GENOMIC DNA]</scope>
    <source>
        <strain evidence="1 2">JC52</strain>
    </source>
</reference>
<dbReference type="Proteomes" id="UP000317036">
    <property type="component" value="Unassembled WGS sequence"/>
</dbReference>
<accession>A0A559K536</accession>
<evidence type="ECO:0000313" key="2">
    <source>
        <dbReference type="Proteomes" id="UP000317036"/>
    </source>
</evidence>
<comment type="caution">
    <text evidence="1">The sequence shown here is derived from an EMBL/GenBank/DDBJ whole genome shotgun (WGS) entry which is preliminary data.</text>
</comment>
<evidence type="ECO:0000313" key="1">
    <source>
        <dbReference type="EMBL" id="TVY07252.1"/>
    </source>
</evidence>
<dbReference type="EMBL" id="VNJI01000040">
    <property type="protein sequence ID" value="TVY07252.1"/>
    <property type="molecule type" value="Genomic_DNA"/>
</dbReference>
<proteinExistence type="predicted"/>
<protein>
    <submittedName>
        <fullName evidence="1">Uncharacterized protein</fullName>
    </submittedName>
</protein>
<sequence length="96" mass="11072">MPFVLRHAQTGEIAACVQRNNYNLDYFGVKQWSQSSEAEQEKEAFLDTLGFEDKDQWFVTSVTEDRVKVFNVKLKNDPSRRLIMDTAGLLSVQARD</sequence>
<name>A0A559K536_9BACL</name>
<dbReference type="OrthoDB" id="2679144at2"/>
<dbReference type="RefSeq" id="WP_144852108.1">
    <property type="nucleotide sequence ID" value="NZ_VNJI01000040.1"/>
</dbReference>
<dbReference type="AlphaFoldDB" id="A0A559K536"/>
<keyword evidence="2" id="KW-1185">Reference proteome</keyword>
<gene>
    <name evidence="1" type="ORF">FPZ49_24785</name>
</gene>
<organism evidence="1 2">
    <name type="scientific">Paenibacillus cremeus</name>
    <dbReference type="NCBI Taxonomy" id="2163881"/>
    <lineage>
        <taxon>Bacteria</taxon>
        <taxon>Bacillati</taxon>
        <taxon>Bacillota</taxon>
        <taxon>Bacilli</taxon>
        <taxon>Bacillales</taxon>
        <taxon>Paenibacillaceae</taxon>
        <taxon>Paenibacillus</taxon>
    </lineage>
</organism>